<dbReference type="OMA" id="LSERTMM"/>
<keyword evidence="5 6" id="KW-0472">Membrane</keyword>
<comment type="similarity">
    <text evidence="2">Belongs to the plant DMP1 protein family.</text>
</comment>
<evidence type="ECO:0000256" key="2">
    <source>
        <dbReference type="ARBA" id="ARBA00008707"/>
    </source>
</evidence>
<dbReference type="EnsemblPlants" id="Kaladp0076s0232.1.v1.1">
    <property type="protein sequence ID" value="Kaladp0076s0232.1.v1.1.CDS.1"/>
    <property type="gene ID" value="Kaladp0076s0232.v1.1"/>
</dbReference>
<evidence type="ECO:0000256" key="6">
    <source>
        <dbReference type="SAM" id="Phobius"/>
    </source>
</evidence>
<evidence type="ECO:0000256" key="1">
    <source>
        <dbReference type="ARBA" id="ARBA00004141"/>
    </source>
</evidence>
<dbReference type="GO" id="GO:0016020">
    <property type="term" value="C:membrane"/>
    <property type="evidence" value="ECO:0007669"/>
    <property type="project" value="UniProtKB-SubCell"/>
</dbReference>
<organism evidence="7 8">
    <name type="scientific">Kalanchoe fedtschenkoi</name>
    <name type="common">Lavender scallops</name>
    <name type="synonym">South American air plant</name>
    <dbReference type="NCBI Taxonomy" id="63787"/>
    <lineage>
        <taxon>Eukaryota</taxon>
        <taxon>Viridiplantae</taxon>
        <taxon>Streptophyta</taxon>
        <taxon>Embryophyta</taxon>
        <taxon>Tracheophyta</taxon>
        <taxon>Spermatophyta</taxon>
        <taxon>Magnoliopsida</taxon>
        <taxon>eudicotyledons</taxon>
        <taxon>Gunneridae</taxon>
        <taxon>Pentapetalae</taxon>
        <taxon>Saxifragales</taxon>
        <taxon>Crassulaceae</taxon>
        <taxon>Kalanchoe</taxon>
    </lineage>
</organism>
<evidence type="ECO:0000256" key="3">
    <source>
        <dbReference type="ARBA" id="ARBA00022692"/>
    </source>
</evidence>
<dbReference type="PANTHER" id="PTHR31621:SF66">
    <property type="entry name" value="PROTEIN DMP2"/>
    <property type="match status" value="1"/>
</dbReference>
<reference evidence="7" key="1">
    <citation type="submission" date="2021-01" db="UniProtKB">
        <authorList>
            <consortium name="EnsemblPlants"/>
        </authorList>
    </citation>
    <scope>IDENTIFICATION</scope>
</reference>
<name>A0A7N1A3W2_KALFE</name>
<dbReference type="Gramene" id="Kaladp0076s0232.1.v1.1">
    <property type="protein sequence ID" value="Kaladp0076s0232.1.v1.1.CDS.1"/>
    <property type="gene ID" value="Kaladp0076s0232.v1.1"/>
</dbReference>
<protein>
    <recommendedName>
        <fullName evidence="9">DUF679 domain membrane protein 2</fullName>
    </recommendedName>
</protein>
<keyword evidence="3 6" id="KW-0812">Transmembrane</keyword>
<evidence type="ECO:0008006" key="9">
    <source>
        <dbReference type="Google" id="ProtNLM"/>
    </source>
</evidence>
<feature type="transmembrane region" description="Helical" evidence="6">
    <location>
        <begin position="163"/>
        <end position="181"/>
    </location>
</feature>
<sequence length="216" mass="23377">MGNKTSKTTTSHASKSRSRYWSASSLSSHKTFTGVGNLVKLLPTGTVFLFQFLNPILTNNGRCHVVNKVFSAILLVVCAFSCCFASFTDSYKGSDGSYHYGIATSTGLWPNPDAADLKRYRLRFGDFVHATLSLVVFAVLSLLDNNTVECYYPEFEEQQKVLIMGLPAAIGTLAGAVFMLFPSTRHGIGYVNSETALSISSSEISSGSVEEGLLGR</sequence>
<evidence type="ECO:0000256" key="5">
    <source>
        <dbReference type="ARBA" id="ARBA00023136"/>
    </source>
</evidence>
<dbReference type="PANTHER" id="PTHR31621">
    <property type="entry name" value="PROTEIN DMP3"/>
    <property type="match status" value="1"/>
</dbReference>
<feature type="transmembrane region" description="Helical" evidence="6">
    <location>
        <begin position="127"/>
        <end position="143"/>
    </location>
</feature>
<evidence type="ECO:0000313" key="8">
    <source>
        <dbReference type="Proteomes" id="UP000594263"/>
    </source>
</evidence>
<dbReference type="GO" id="GO:0010256">
    <property type="term" value="P:endomembrane system organization"/>
    <property type="evidence" value="ECO:0007669"/>
    <property type="project" value="TreeGrafter"/>
</dbReference>
<comment type="subcellular location">
    <subcellularLocation>
        <location evidence="1">Membrane</location>
        <topology evidence="1">Multi-pass membrane protein</topology>
    </subcellularLocation>
</comment>
<dbReference type="GO" id="GO:0005737">
    <property type="term" value="C:cytoplasm"/>
    <property type="evidence" value="ECO:0007669"/>
    <property type="project" value="UniProtKB-ARBA"/>
</dbReference>
<proteinExistence type="inferred from homology"/>
<feature type="transmembrane region" description="Helical" evidence="6">
    <location>
        <begin position="69"/>
        <end position="87"/>
    </location>
</feature>
<evidence type="ECO:0000256" key="4">
    <source>
        <dbReference type="ARBA" id="ARBA00022989"/>
    </source>
</evidence>
<keyword evidence="4 6" id="KW-1133">Transmembrane helix</keyword>
<dbReference type="AlphaFoldDB" id="A0A7N1A3W2"/>
<accession>A0A7N1A3W2</accession>
<dbReference type="Pfam" id="PF05078">
    <property type="entry name" value="DUF679"/>
    <property type="match status" value="1"/>
</dbReference>
<evidence type="ECO:0000313" key="7">
    <source>
        <dbReference type="EnsemblPlants" id="Kaladp0076s0232.1.v1.1.CDS.1"/>
    </source>
</evidence>
<dbReference type="InterPro" id="IPR007770">
    <property type="entry name" value="DMP"/>
</dbReference>
<dbReference type="Proteomes" id="UP000594263">
    <property type="component" value="Unplaced"/>
</dbReference>
<keyword evidence="8" id="KW-1185">Reference proteome</keyword>